<name>A0ABX0SB86_PONBL</name>
<dbReference type="Pfam" id="PF21058">
    <property type="entry name" value="Stereocilin"/>
    <property type="match status" value="1"/>
</dbReference>
<evidence type="ECO:0000259" key="1">
    <source>
        <dbReference type="Pfam" id="PF21058"/>
    </source>
</evidence>
<comment type="caution">
    <text evidence="2">The sequence shown here is derived from an EMBL/GenBank/DDBJ whole genome shotgun (WGS) entry which is preliminary data.</text>
</comment>
<protein>
    <submittedName>
        <fullName evidence="2">Stereocilin (Predicted)</fullName>
    </submittedName>
</protein>
<reference evidence="2" key="1">
    <citation type="submission" date="2018-05" db="EMBL/GenBank/DDBJ databases">
        <authorList>
            <person name="Pedro S.L.S."/>
            <person name="Freitas R.C."/>
            <person name="Barreto A.S."/>
            <person name="Lima A.O.S."/>
        </authorList>
    </citation>
    <scope>NUCLEOTIDE SEQUENCE</scope>
    <source>
        <strain evidence="2">BP203</strain>
        <tissue evidence="2">Muscle</tissue>
    </source>
</reference>
<organism evidence="2 3">
    <name type="scientific">Pontoporia blainvillei</name>
    <name type="common">Franciscana</name>
    <name type="synonym">Delphinus blainvillei</name>
    <dbReference type="NCBI Taxonomy" id="48723"/>
    <lineage>
        <taxon>Eukaryota</taxon>
        <taxon>Metazoa</taxon>
        <taxon>Chordata</taxon>
        <taxon>Craniata</taxon>
        <taxon>Vertebrata</taxon>
        <taxon>Euteleostomi</taxon>
        <taxon>Mammalia</taxon>
        <taxon>Eutheria</taxon>
        <taxon>Laurasiatheria</taxon>
        <taxon>Artiodactyla</taxon>
        <taxon>Whippomorpha</taxon>
        <taxon>Cetacea</taxon>
        <taxon>Odontoceti</taxon>
        <taxon>Pontoporiidae</taxon>
        <taxon>Pontoporia</taxon>
    </lineage>
</organism>
<evidence type="ECO:0000313" key="3">
    <source>
        <dbReference type="Proteomes" id="UP001165941"/>
    </source>
</evidence>
<proteinExistence type="predicted"/>
<keyword evidence="3" id="KW-1185">Reference proteome</keyword>
<gene>
    <name evidence="2" type="ORF">BU61_8444</name>
</gene>
<evidence type="ECO:0000313" key="2">
    <source>
        <dbReference type="EMBL" id="NIG60626.1"/>
    </source>
</evidence>
<dbReference type="InterPro" id="IPR048992">
    <property type="entry name" value="Stereocilin_LRR"/>
</dbReference>
<dbReference type="EMBL" id="PGGH01202105">
    <property type="protein sequence ID" value="NIG60626.1"/>
    <property type="molecule type" value="Genomic_DNA"/>
</dbReference>
<dbReference type="Proteomes" id="UP001165941">
    <property type="component" value="Unassembled WGS sequence"/>
</dbReference>
<sequence>MRGVGGQYAGGLGDSCCLRSLPSEAITTMTSYSQAYLHMPPENLQQLVLSAESEAAQGFLTLMHRSWAQMQVGTEGEGNEGGRGNLGIKSTWNQVPPSEEQALGRLTALLLQRYPRLTSQLFIDLSPLIPFLAVSDLMRFPPSLLANDSVLAAIRNYSPGMRPEQKEALARRLLAPELFGEVPAWPQELLWAALPLLPHLPLENFLQLSPHQIQALEDSWPAAGLGPGHARHVLRSLVNQSVQDGEEQVRRLGPLACFLSPEELQSLVPLNDPMGPVEQGLLECAANGTLSPQGRVAYELLGVLRSSGGTVLSPQELRVWAPLFPQLGLRFLQELSEPQLRAMLPALQGTSVTPAQLSLEELCSLHPLLPGLSSQTFQAIPRRVLAGACSCLAPELSRLSACQTAALLQTFRLLHLDSAALLADRRHYRELPWSEQQAQFLWKKMQVPTNLTLRDLQ</sequence>
<feature type="domain" description="Stereocilin LRR" evidence="1">
    <location>
        <begin position="34"/>
        <end position="383"/>
    </location>
</feature>
<accession>A0ABX0SB86</accession>